<dbReference type="InterPro" id="IPR018649">
    <property type="entry name" value="SHOCT"/>
</dbReference>
<dbReference type="Pfam" id="PF09851">
    <property type="entry name" value="SHOCT"/>
    <property type="match status" value="1"/>
</dbReference>
<reference evidence="3" key="1">
    <citation type="submission" date="2023-10" db="EMBL/GenBank/DDBJ databases">
        <title>Complete genome sequence of Streptomyces sp. JL1001.</title>
        <authorList>
            <person name="Jiang L."/>
        </authorList>
    </citation>
    <scope>NUCLEOTIDE SEQUENCE</scope>
    <source>
        <strain evidence="3">JL1001</strain>
    </source>
</reference>
<gene>
    <name evidence="3" type="ORF">R1Y80_32895</name>
</gene>
<organism evidence="3">
    <name type="scientific">Streptomyces sp. JL1001</name>
    <dbReference type="NCBI Taxonomy" id="3078227"/>
    <lineage>
        <taxon>Bacteria</taxon>
        <taxon>Bacillati</taxon>
        <taxon>Actinomycetota</taxon>
        <taxon>Actinomycetes</taxon>
        <taxon>Kitasatosporales</taxon>
        <taxon>Streptomycetaceae</taxon>
        <taxon>Streptomyces</taxon>
    </lineage>
</organism>
<dbReference type="AlphaFoldDB" id="A0AAU8KSV0"/>
<evidence type="ECO:0000313" key="3">
    <source>
        <dbReference type="EMBL" id="XCN18152.1"/>
    </source>
</evidence>
<dbReference type="RefSeq" id="WP_255381553.1">
    <property type="nucleotide sequence ID" value="NZ_CP136798.1"/>
</dbReference>
<feature type="region of interest" description="Disordered" evidence="1">
    <location>
        <begin position="29"/>
        <end position="56"/>
    </location>
</feature>
<accession>A0AAU8KSV0</accession>
<feature type="domain" description="SHOCT" evidence="2">
    <location>
        <begin position="62"/>
        <end position="89"/>
    </location>
</feature>
<dbReference type="EMBL" id="CP136798">
    <property type="protein sequence ID" value="XCN18152.1"/>
    <property type="molecule type" value="Genomic_DNA"/>
</dbReference>
<sequence length="91" mass="9597">MPQRFGRPGLLGTIARTAVISGTATAVSNRVEERGMRRRAAGQAPQMPTAPAPAPVGTDRVAQLTQLADLRAQGLLTDEEFATEKARILGS</sequence>
<protein>
    <submittedName>
        <fullName evidence="3">SHOCT domain-containing protein</fullName>
    </submittedName>
</protein>
<evidence type="ECO:0000256" key="1">
    <source>
        <dbReference type="SAM" id="MobiDB-lite"/>
    </source>
</evidence>
<name>A0AAU8KSV0_9ACTN</name>
<evidence type="ECO:0000259" key="2">
    <source>
        <dbReference type="Pfam" id="PF09851"/>
    </source>
</evidence>
<proteinExistence type="predicted"/>